<organism evidence="1 2">
    <name type="scientific">Marinobacter lacisalsi</name>
    <dbReference type="NCBI Taxonomy" id="475979"/>
    <lineage>
        <taxon>Bacteria</taxon>
        <taxon>Pseudomonadati</taxon>
        <taxon>Pseudomonadota</taxon>
        <taxon>Gammaproteobacteria</taxon>
        <taxon>Pseudomonadales</taxon>
        <taxon>Marinobacteraceae</taxon>
        <taxon>Marinobacter</taxon>
    </lineage>
</organism>
<keyword evidence="2" id="KW-1185">Reference proteome</keyword>
<proteinExistence type="predicted"/>
<reference evidence="2" key="1">
    <citation type="journal article" date="2019" name="Int. J. Syst. Evol. Microbiol.">
        <title>The Global Catalogue of Microorganisms (GCM) 10K type strain sequencing project: providing services to taxonomists for standard genome sequencing and annotation.</title>
        <authorList>
            <consortium name="The Broad Institute Genomics Platform"/>
            <consortium name="The Broad Institute Genome Sequencing Center for Infectious Disease"/>
            <person name="Wu L."/>
            <person name="Ma J."/>
        </authorList>
    </citation>
    <scope>NUCLEOTIDE SEQUENCE [LARGE SCALE GENOMIC DNA]</scope>
    <source>
        <strain evidence="2">CECT 7297</strain>
    </source>
</reference>
<gene>
    <name evidence="1" type="ORF">ACFOZ5_04760</name>
</gene>
<dbReference type="Proteomes" id="UP001595798">
    <property type="component" value="Unassembled WGS sequence"/>
</dbReference>
<evidence type="ECO:0000313" key="2">
    <source>
        <dbReference type="Proteomes" id="UP001595798"/>
    </source>
</evidence>
<protein>
    <recommendedName>
        <fullName evidence="3">Secreted protein</fullName>
    </recommendedName>
</protein>
<evidence type="ECO:0000313" key="1">
    <source>
        <dbReference type="EMBL" id="MFC4258345.1"/>
    </source>
</evidence>
<evidence type="ECO:0008006" key="3">
    <source>
        <dbReference type="Google" id="ProtNLM"/>
    </source>
</evidence>
<name>A0ABV8QDH8_9GAMM</name>
<dbReference type="RefSeq" id="WP_379885817.1">
    <property type="nucleotide sequence ID" value="NZ_JBHSDI010000007.1"/>
</dbReference>
<accession>A0ABV8QDH8</accession>
<comment type="caution">
    <text evidence="1">The sequence shown here is derived from an EMBL/GenBank/DDBJ whole genome shotgun (WGS) entry which is preliminary data.</text>
</comment>
<dbReference type="EMBL" id="JBHSDI010000007">
    <property type="protein sequence ID" value="MFC4258345.1"/>
    <property type="molecule type" value="Genomic_DNA"/>
</dbReference>
<sequence>MTFLLLVEMGCTAFQNAYVTLEALLVSRLVHSLTYGVQRMNQTGHQDSFPWFRSESKTGRFHYAPEVRIIRITGQLAQYRFPL</sequence>